<organism evidence="2 3">
    <name type="scientific">Haloactinomyces albus</name>
    <dbReference type="NCBI Taxonomy" id="1352928"/>
    <lineage>
        <taxon>Bacteria</taxon>
        <taxon>Bacillati</taxon>
        <taxon>Actinomycetota</taxon>
        <taxon>Actinomycetes</taxon>
        <taxon>Actinopolysporales</taxon>
        <taxon>Actinopolysporaceae</taxon>
        <taxon>Haloactinomyces</taxon>
    </lineage>
</organism>
<dbReference type="PANTHER" id="PTHR13696">
    <property type="entry name" value="P-LOOP CONTAINING NUCLEOSIDE TRIPHOSPHATE HYDROLASE"/>
    <property type="match status" value="1"/>
</dbReference>
<dbReference type="InterPro" id="IPR027417">
    <property type="entry name" value="P-loop_NTPase"/>
</dbReference>
<evidence type="ECO:0000313" key="3">
    <source>
        <dbReference type="Proteomes" id="UP001180845"/>
    </source>
</evidence>
<dbReference type="Gene3D" id="3.40.50.300">
    <property type="entry name" value="P-loop containing nucleotide triphosphate hydrolases"/>
    <property type="match status" value="1"/>
</dbReference>
<dbReference type="PIRSF" id="PIRSF009320">
    <property type="entry name" value="Nuc_binding_HP_1000"/>
    <property type="match status" value="1"/>
</dbReference>
<dbReference type="Pfam" id="PF01656">
    <property type="entry name" value="CbiA"/>
    <property type="match status" value="1"/>
</dbReference>
<dbReference type="RefSeq" id="WP_310278928.1">
    <property type="nucleotide sequence ID" value="NZ_JAVDXW010000002.1"/>
</dbReference>
<reference evidence="2" key="1">
    <citation type="submission" date="2023-07" db="EMBL/GenBank/DDBJ databases">
        <title>Sequencing the genomes of 1000 actinobacteria strains.</title>
        <authorList>
            <person name="Klenk H.-P."/>
        </authorList>
    </citation>
    <scope>NUCLEOTIDE SEQUENCE</scope>
    <source>
        <strain evidence="2">DSM 45977</strain>
    </source>
</reference>
<dbReference type="InterPro" id="IPR050678">
    <property type="entry name" value="DNA_Partitioning_ATPase"/>
</dbReference>
<dbReference type="InterPro" id="IPR002586">
    <property type="entry name" value="CobQ/CobB/MinD/ParA_Nub-bd_dom"/>
</dbReference>
<name>A0AAE3ZK37_9ACTN</name>
<dbReference type="Proteomes" id="UP001180845">
    <property type="component" value="Unassembled WGS sequence"/>
</dbReference>
<proteinExistence type="predicted"/>
<accession>A0AAE3ZK37</accession>
<dbReference type="EMBL" id="JAVDXW010000002">
    <property type="protein sequence ID" value="MDR7304612.1"/>
    <property type="molecule type" value="Genomic_DNA"/>
</dbReference>
<evidence type="ECO:0000313" key="2">
    <source>
        <dbReference type="EMBL" id="MDR7304612.1"/>
    </source>
</evidence>
<dbReference type="PANTHER" id="PTHR13696:SF99">
    <property type="entry name" value="COBYRINIC ACID AC-DIAMIDE SYNTHASE"/>
    <property type="match status" value="1"/>
</dbReference>
<comment type="caution">
    <text evidence="2">The sequence shown here is derived from an EMBL/GenBank/DDBJ whole genome shotgun (WGS) entry which is preliminary data.</text>
</comment>
<sequence length="224" mass="24347">MTQVHAVLSQKGGVGKTTITVNLGAVVADTLGADPEMPPVLVASIDPQASAVWWAERGNAEALPFDYDQLDDRPEGLAELADTGYQHIFIDAPGSLARPAVLARALDVADDVIVPTVPEPLAYGPTERTVRELIEPRSLPYRIVRNLWDRRDGRLDLDALTAWLGEQKLDYSNTIIRRYKMHTNASAEGKVVTQYPPGRTATEARSDFLSLALELGYGGKVEGA</sequence>
<dbReference type="CDD" id="cd02042">
    <property type="entry name" value="ParAB_family"/>
    <property type="match status" value="1"/>
</dbReference>
<dbReference type="SUPFAM" id="SSF52540">
    <property type="entry name" value="P-loop containing nucleoside triphosphate hydrolases"/>
    <property type="match status" value="1"/>
</dbReference>
<feature type="domain" description="CobQ/CobB/MinD/ParA nucleotide binding" evidence="1">
    <location>
        <begin position="6"/>
        <end position="51"/>
    </location>
</feature>
<evidence type="ECO:0000259" key="1">
    <source>
        <dbReference type="Pfam" id="PF01656"/>
    </source>
</evidence>
<keyword evidence="3" id="KW-1185">Reference proteome</keyword>
<gene>
    <name evidence="2" type="ORF">JOF55_004856</name>
</gene>
<protein>
    <submittedName>
        <fullName evidence="2">Chromosome partitioning protein</fullName>
    </submittedName>
</protein>
<dbReference type="AlphaFoldDB" id="A0AAE3ZK37"/>